<gene>
    <name evidence="1" type="ORF">GCM10009554_46290</name>
</gene>
<accession>A0ABP4BFF4</accession>
<dbReference type="Proteomes" id="UP001500542">
    <property type="component" value="Unassembled WGS sequence"/>
</dbReference>
<comment type="caution">
    <text evidence="1">The sequence shown here is derived from an EMBL/GenBank/DDBJ whole genome shotgun (WGS) entry which is preliminary data.</text>
</comment>
<reference evidence="2" key="1">
    <citation type="journal article" date="2019" name="Int. J. Syst. Evol. Microbiol.">
        <title>The Global Catalogue of Microorganisms (GCM) 10K type strain sequencing project: providing services to taxonomists for standard genome sequencing and annotation.</title>
        <authorList>
            <consortium name="The Broad Institute Genomics Platform"/>
            <consortium name="The Broad Institute Genome Sequencing Center for Infectious Disease"/>
            <person name="Wu L."/>
            <person name="Ma J."/>
        </authorList>
    </citation>
    <scope>NUCLEOTIDE SEQUENCE [LARGE SCALE GENOMIC DNA]</scope>
    <source>
        <strain evidence="2">JCM 10977</strain>
    </source>
</reference>
<protein>
    <submittedName>
        <fullName evidence="1">Uncharacterized protein</fullName>
    </submittedName>
</protein>
<sequence length="270" mass="30199">MAYEIVSYVTTIVAWAGVDQRKVASVYIASDSRISWGSHQWNQGRKTFAATGTPHIFGYWGDVLFPSIALPTVLDELEAGVIRPRGSAFGEIGSSIRRLWNDYPKQEQRDLGIIMATRRRDAMMSVFELAVMTYEAKTDTWHIDDVEMPDRSSRLHIAGTGAYEVRNAENLWQESSHKRTSRAVYSAFAEALAQGKDRNSGGGPQLVGLRRIGPGIRFGIFHQGQRYIAGARIPQASARSAEVEWFNELFERVDGANGRLLTNAQRHAPR</sequence>
<proteinExistence type="predicted"/>
<keyword evidence="2" id="KW-1185">Reference proteome</keyword>
<name>A0ABP4BFF4_9ACTN</name>
<evidence type="ECO:0000313" key="2">
    <source>
        <dbReference type="Proteomes" id="UP001500542"/>
    </source>
</evidence>
<organism evidence="1 2">
    <name type="scientific">Kribbella koreensis</name>
    <dbReference type="NCBI Taxonomy" id="57909"/>
    <lineage>
        <taxon>Bacteria</taxon>
        <taxon>Bacillati</taxon>
        <taxon>Actinomycetota</taxon>
        <taxon>Actinomycetes</taxon>
        <taxon>Propionibacteriales</taxon>
        <taxon>Kribbellaceae</taxon>
        <taxon>Kribbella</taxon>
    </lineage>
</organism>
<evidence type="ECO:0000313" key="1">
    <source>
        <dbReference type="EMBL" id="GAA0948568.1"/>
    </source>
</evidence>
<dbReference type="EMBL" id="BAAAHK010000011">
    <property type="protein sequence ID" value="GAA0948568.1"/>
    <property type="molecule type" value="Genomic_DNA"/>
</dbReference>